<feature type="region of interest" description="Disordered" evidence="1">
    <location>
        <begin position="134"/>
        <end position="177"/>
    </location>
</feature>
<evidence type="ECO:0000313" key="2">
    <source>
        <dbReference type="EMBL" id="KAF0025134.1"/>
    </source>
</evidence>
<dbReference type="Proteomes" id="UP000438429">
    <property type="component" value="Unassembled WGS sequence"/>
</dbReference>
<reference evidence="2 3" key="1">
    <citation type="submission" date="2019-06" db="EMBL/GenBank/DDBJ databases">
        <title>Draft genomes of female and male turbot (Scophthalmus maximus).</title>
        <authorList>
            <person name="Xu H."/>
            <person name="Xu X.-W."/>
            <person name="Shao C."/>
            <person name="Chen S."/>
        </authorList>
    </citation>
    <scope>NUCLEOTIDE SEQUENCE [LARGE SCALE GENOMIC DNA]</scope>
    <source>
        <strain evidence="2">Ysfricsl-2016a</strain>
        <tissue evidence="2">Blood</tissue>
    </source>
</reference>
<evidence type="ECO:0000313" key="3">
    <source>
        <dbReference type="Proteomes" id="UP000438429"/>
    </source>
</evidence>
<gene>
    <name evidence="2" type="ORF">F2P81_022015</name>
</gene>
<comment type="caution">
    <text evidence="2">The sequence shown here is derived from an EMBL/GenBank/DDBJ whole genome shotgun (WGS) entry which is preliminary data.</text>
</comment>
<protein>
    <submittedName>
        <fullName evidence="2">Uncharacterized protein</fullName>
    </submittedName>
</protein>
<organism evidence="2 3">
    <name type="scientific">Scophthalmus maximus</name>
    <name type="common">Turbot</name>
    <name type="synonym">Psetta maxima</name>
    <dbReference type="NCBI Taxonomy" id="52904"/>
    <lineage>
        <taxon>Eukaryota</taxon>
        <taxon>Metazoa</taxon>
        <taxon>Chordata</taxon>
        <taxon>Craniata</taxon>
        <taxon>Vertebrata</taxon>
        <taxon>Euteleostomi</taxon>
        <taxon>Actinopterygii</taxon>
        <taxon>Neopterygii</taxon>
        <taxon>Teleostei</taxon>
        <taxon>Neoteleostei</taxon>
        <taxon>Acanthomorphata</taxon>
        <taxon>Carangaria</taxon>
        <taxon>Pleuronectiformes</taxon>
        <taxon>Pleuronectoidei</taxon>
        <taxon>Scophthalmidae</taxon>
        <taxon>Scophthalmus</taxon>
    </lineage>
</organism>
<dbReference type="AlphaFoldDB" id="A0A6A4S3M9"/>
<proteinExistence type="predicted"/>
<dbReference type="EMBL" id="VEVO01000020">
    <property type="protein sequence ID" value="KAF0025134.1"/>
    <property type="molecule type" value="Genomic_DNA"/>
</dbReference>
<accession>A0A6A4S3M9</accession>
<name>A0A6A4S3M9_SCOMX</name>
<sequence>METHAPRAAVDRRLVLTPGERSGVRTYRRTWTRNFHLRSLRRPPRHFSRTVEMCIPTLLHLCRIEPAPGLSVTFRRISRIRLLHKHRHSLHWRSLRSACWPEDNAFGETLRSTMRGGMFSFTAMSVHLRSLSMKGLAPSGNRPGLPTRREDDGLTARLRERPGPSELDEKIDTTEAN</sequence>
<feature type="compositionally biased region" description="Basic and acidic residues" evidence="1">
    <location>
        <begin position="147"/>
        <end position="177"/>
    </location>
</feature>
<evidence type="ECO:0000256" key="1">
    <source>
        <dbReference type="SAM" id="MobiDB-lite"/>
    </source>
</evidence>